<feature type="compositionally biased region" description="Polar residues" evidence="1">
    <location>
        <begin position="157"/>
        <end position="181"/>
    </location>
</feature>
<gene>
    <name evidence="2" type="ORF">O181_030168</name>
</gene>
<reference evidence="2" key="1">
    <citation type="submission" date="2021-03" db="EMBL/GenBank/DDBJ databases">
        <title>Draft genome sequence of rust myrtle Austropuccinia psidii MF-1, a brazilian biotype.</title>
        <authorList>
            <person name="Quecine M.C."/>
            <person name="Pachon D.M.R."/>
            <person name="Bonatelli M.L."/>
            <person name="Correr F.H."/>
            <person name="Franceschini L.M."/>
            <person name="Leite T.F."/>
            <person name="Margarido G.R.A."/>
            <person name="Almeida C.A."/>
            <person name="Ferrarezi J.A."/>
            <person name="Labate C.A."/>
        </authorList>
    </citation>
    <scope>NUCLEOTIDE SEQUENCE</scope>
    <source>
        <strain evidence="2">MF-1</strain>
    </source>
</reference>
<dbReference type="AlphaFoldDB" id="A0A9Q3CX77"/>
<dbReference type="EMBL" id="AVOT02010595">
    <property type="protein sequence ID" value="MBW0490453.1"/>
    <property type="molecule type" value="Genomic_DNA"/>
</dbReference>
<name>A0A9Q3CX77_9BASI</name>
<evidence type="ECO:0000256" key="1">
    <source>
        <dbReference type="SAM" id="MobiDB-lite"/>
    </source>
</evidence>
<feature type="region of interest" description="Disordered" evidence="1">
    <location>
        <begin position="151"/>
        <end position="181"/>
    </location>
</feature>
<evidence type="ECO:0000313" key="2">
    <source>
        <dbReference type="EMBL" id="MBW0490453.1"/>
    </source>
</evidence>
<organism evidence="2 3">
    <name type="scientific">Austropuccinia psidii MF-1</name>
    <dbReference type="NCBI Taxonomy" id="1389203"/>
    <lineage>
        <taxon>Eukaryota</taxon>
        <taxon>Fungi</taxon>
        <taxon>Dikarya</taxon>
        <taxon>Basidiomycota</taxon>
        <taxon>Pucciniomycotina</taxon>
        <taxon>Pucciniomycetes</taxon>
        <taxon>Pucciniales</taxon>
        <taxon>Sphaerophragmiaceae</taxon>
        <taxon>Austropuccinia</taxon>
    </lineage>
</organism>
<evidence type="ECO:0000313" key="3">
    <source>
        <dbReference type="Proteomes" id="UP000765509"/>
    </source>
</evidence>
<dbReference type="Proteomes" id="UP000765509">
    <property type="component" value="Unassembled WGS sequence"/>
</dbReference>
<protein>
    <submittedName>
        <fullName evidence="2">Uncharacterized protein</fullName>
    </submittedName>
</protein>
<dbReference type="OrthoDB" id="5598729at2759"/>
<comment type="caution">
    <text evidence="2">The sequence shown here is derived from an EMBL/GenBank/DDBJ whole genome shotgun (WGS) entry which is preliminary data.</text>
</comment>
<sequence length="211" mass="23926">MFNNKLFFETLYLDNQTKVSTGCGKYTLMSHGKGLAKIFYRLGNLWLLPNRVYVPNLTTNLLALSSIAKNKTQIKKTTLQLEIYLDNKEKTSFICPITSNILETQVELSDSCCLNTRKREDGNLWYKQLGDMNKKNIKKLVNTTEISSLGNECIKDPNQTTEYTSNGSNTGEDSSSIKSNSVNNEEDIYVDALEQQPKRIRVIGPRQPTLI</sequence>
<proteinExistence type="predicted"/>
<keyword evidence="3" id="KW-1185">Reference proteome</keyword>
<accession>A0A9Q3CX77</accession>